<dbReference type="EMBL" id="JBEWTB010000002">
    <property type="protein sequence ID" value="MET4758853.1"/>
    <property type="molecule type" value="Genomic_DNA"/>
</dbReference>
<dbReference type="InterPro" id="IPR036770">
    <property type="entry name" value="Ankyrin_rpt-contain_sf"/>
</dbReference>
<reference evidence="2 3" key="1">
    <citation type="submission" date="2024-06" db="EMBL/GenBank/DDBJ databases">
        <title>Genomic Encyclopedia of Type Strains, Phase V (KMG-V): Genome sequencing to study the core and pangenomes of soil and plant-associated prokaryotes.</title>
        <authorList>
            <person name="Whitman W."/>
        </authorList>
    </citation>
    <scope>NUCLEOTIDE SEQUENCE [LARGE SCALE GENOMIC DNA]</scope>
    <source>
        <strain evidence="2 3">NE40</strain>
    </source>
</reference>
<comment type="caution">
    <text evidence="2">The sequence shown here is derived from an EMBL/GenBank/DDBJ whole genome shotgun (WGS) entry which is preliminary data.</text>
</comment>
<gene>
    <name evidence="2" type="ORF">V5J35_004045</name>
</gene>
<dbReference type="Pfam" id="PF00023">
    <property type="entry name" value="Ank"/>
    <property type="match status" value="1"/>
</dbReference>
<keyword evidence="1" id="KW-0040">ANK repeat</keyword>
<feature type="repeat" description="ANK" evidence="1">
    <location>
        <begin position="45"/>
        <end position="70"/>
    </location>
</feature>
<dbReference type="PROSITE" id="PS50088">
    <property type="entry name" value="ANK_REPEAT"/>
    <property type="match status" value="1"/>
</dbReference>
<organism evidence="2 3">
    <name type="scientific">Endozoicomonas lisbonensis</name>
    <dbReference type="NCBI Taxonomy" id="3120522"/>
    <lineage>
        <taxon>Bacteria</taxon>
        <taxon>Pseudomonadati</taxon>
        <taxon>Pseudomonadota</taxon>
        <taxon>Gammaproteobacteria</taxon>
        <taxon>Oceanospirillales</taxon>
        <taxon>Endozoicomonadaceae</taxon>
        <taxon>Endozoicomonas</taxon>
    </lineage>
</organism>
<dbReference type="SUPFAM" id="SSF48403">
    <property type="entry name" value="Ankyrin repeat"/>
    <property type="match status" value="1"/>
</dbReference>
<evidence type="ECO:0000313" key="3">
    <source>
        <dbReference type="Proteomes" id="UP001549366"/>
    </source>
</evidence>
<dbReference type="Proteomes" id="UP001549366">
    <property type="component" value="Unassembled WGS sequence"/>
</dbReference>
<dbReference type="InterPro" id="IPR002110">
    <property type="entry name" value="Ankyrin_rpt"/>
</dbReference>
<sequence length="82" mass="9270">MDMNIRVEERRLQWGDFVEREAANPALKDTGKIKSLHDLSLITSLAARWGHLDVVQYLIEQGADINGKDENNTPLIALRGKL</sequence>
<keyword evidence="3" id="KW-1185">Reference proteome</keyword>
<accession>A0ABV2SM75</accession>
<protein>
    <recommendedName>
        <fullName evidence="4">Ankyrin</fullName>
    </recommendedName>
</protein>
<proteinExistence type="predicted"/>
<evidence type="ECO:0008006" key="4">
    <source>
        <dbReference type="Google" id="ProtNLM"/>
    </source>
</evidence>
<name>A0ABV2SM75_9GAMM</name>
<dbReference type="Gene3D" id="1.25.40.20">
    <property type="entry name" value="Ankyrin repeat-containing domain"/>
    <property type="match status" value="1"/>
</dbReference>
<dbReference type="PROSITE" id="PS50297">
    <property type="entry name" value="ANK_REP_REGION"/>
    <property type="match status" value="1"/>
</dbReference>
<evidence type="ECO:0000313" key="2">
    <source>
        <dbReference type="EMBL" id="MET4758853.1"/>
    </source>
</evidence>
<evidence type="ECO:0000256" key="1">
    <source>
        <dbReference type="PROSITE-ProRule" id="PRU00023"/>
    </source>
</evidence>